<accession>A0A8R1XNT8</accession>
<keyword evidence="2" id="KW-1185">Reference proteome</keyword>
<dbReference type="Proteomes" id="UP000024404">
    <property type="component" value="Unassembled WGS sequence"/>
</dbReference>
<evidence type="ECO:0000313" key="2">
    <source>
        <dbReference type="Proteomes" id="UP000024404"/>
    </source>
</evidence>
<reference evidence="2" key="1">
    <citation type="submission" date="2013-10" db="EMBL/GenBank/DDBJ databases">
        <title>Genome sequencing of Onchocerca volvulus.</title>
        <authorList>
            <person name="Cotton J."/>
            <person name="Tsai J."/>
            <person name="Stanley E."/>
            <person name="Tracey A."/>
            <person name="Holroyd N."/>
            <person name="Lustigman S."/>
            <person name="Berriman M."/>
        </authorList>
    </citation>
    <scope>NUCLEOTIDE SEQUENCE</scope>
</reference>
<dbReference type="AlphaFoldDB" id="A0A8R1XNT8"/>
<name>A0A8R1XNT8_ONCVO</name>
<proteinExistence type="predicted"/>
<dbReference type="EMBL" id="CMVM020000346">
    <property type="status" value="NOT_ANNOTATED_CDS"/>
    <property type="molecule type" value="Genomic_DNA"/>
</dbReference>
<sequence length="88" mass="9790">MSGNGSTENKKIARRTARARRMELNRTASITIMNCEKVSSELQKTAESSNPYDIFRKSRTALPHDGKHNFAKLQQLIAKPLAATAIAF</sequence>
<organism evidence="1 2">
    <name type="scientific">Onchocerca volvulus</name>
    <dbReference type="NCBI Taxonomy" id="6282"/>
    <lineage>
        <taxon>Eukaryota</taxon>
        <taxon>Metazoa</taxon>
        <taxon>Ecdysozoa</taxon>
        <taxon>Nematoda</taxon>
        <taxon>Chromadorea</taxon>
        <taxon>Rhabditida</taxon>
        <taxon>Spirurina</taxon>
        <taxon>Spiruromorpha</taxon>
        <taxon>Filarioidea</taxon>
        <taxon>Onchocercidae</taxon>
        <taxon>Onchocerca</taxon>
    </lineage>
</organism>
<evidence type="ECO:0000313" key="1">
    <source>
        <dbReference type="EnsemblMetazoa" id="OVOC10936.1"/>
    </source>
</evidence>
<reference evidence="1" key="2">
    <citation type="submission" date="2022-06" db="UniProtKB">
        <authorList>
            <consortium name="EnsemblMetazoa"/>
        </authorList>
    </citation>
    <scope>IDENTIFICATION</scope>
</reference>
<protein>
    <submittedName>
        <fullName evidence="1">Uncharacterized protein</fullName>
    </submittedName>
</protein>
<dbReference type="EnsemblMetazoa" id="OVOC10936.1">
    <property type="protein sequence ID" value="OVOC10936.1"/>
    <property type="gene ID" value="WBGene00247745"/>
</dbReference>